<accession>F8L3P7</accession>
<dbReference type="EMBL" id="FR872582">
    <property type="protein sequence ID" value="CCB89909.1"/>
    <property type="molecule type" value="Genomic_DNA"/>
</dbReference>
<reference evidence="1 2" key="2">
    <citation type="journal article" date="2011" name="Mol. Biol. Evol.">
        <title>Unity in variety--the pan-genome of the Chlamydiae.</title>
        <authorList>
            <person name="Collingro A."/>
            <person name="Tischler P."/>
            <person name="Weinmaier T."/>
            <person name="Penz T."/>
            <person name="Heinz E."/>
            <person name="Brunham R.C."/>
            <person name="Read T.D."/>
            <person name="Bavoil P.M."/>
            <person name="Sachse K."/>
            <person name="Kahane S."/>
            <person name="Friedman M.G."/>
            <person name="Rattei T."/>
            <person name="Myers G.S."/>
            <person name="Horn M."/>
        </authorList>
    </citation>
    <scope>NUCLEOTIDE SEQUENCE [LARGE SCALE GENOMIC DNA]</scope>
    <source>
        <strain evidence="2">ATCC VR-1471 / Z</strain>
    </source>
</reference>
<dbReference type="Proteomes" id="UP000000496">
    <property type="component" value="Chromosome gsn.131"/>
</dbReference>
<evidence type="ECO:0000313" key="2">
    <source>
        <dbReference type="Proteomes" id="UP000000496"/>
    </source>
</evidence>
<gene>
    <name evidence="1" type="ordered locus">SNE_A20320</name>
</gene>
<organism evidence="1 2">
    <name type="scientific">Simkania negevensis (strain ATCC VR-1471 / DSM 27360 / Z)</name>
    <dbReference type="NCBI Taxonomy" id="331113"/>
    <lineage>
        <taxon>Bacteria</taxon>
        <taxon>Pseudomonadati</taxon>
        <taxon>Chlamydiota</taxon>
        <taxon>Chlamydiia</taxon>
        <taxon>Parachlamydiales</taxon>
        <taxon>Simkaniaceae</taxon>
        <taxon>Simkania</taxon>
    </lineage>
</organism>
<sequence>MQQDWFVPKDFEKLKVAFETTLLIIKMKPIFIKIRTRQGVAYGKKELRS</sequence>
<dbReference type="KEGG" id="sng:SNE_A20320"/>
<dbReference type="STRING" id="331113.SNE_A20320"/>
<dbReference type="AlphaFoldDB" id="F8L3P7"/>
<proteinExistence type="predicted"/>
<dbReference type="HOGENOM" id="CLU_3140704_0_0_0"/>
<name>F8L3P7_SIMNZ</name>
<reference key="1">
    <citation type="journal article" date="2011" name="Mol. Biol. Evol.">
        <title>Unity in variety -- the pan-genome of the Chlamydiae.</title>
        <authorList>
            <person name="Collingro A."/>
            <person name="Tischler P."/>
            <person name="Weinmaier T."/>
            <person name="Penz T."/>
            <person name="Heinz E."/>
            <person name="Brunham R.C."/>
            <person name="Read T.D."/>
            <person name="Bavoil P.M."/>
            <person name="Sachse K."/>
            <person name="Kahane S."/>
            <person name="Friedman M.G."/>
            <person name="Rattei T."/>
            <person name="Myers G.S.A."/>
            <person name="Horn M."/>
        </authorList>
    </citation>
    <scope>NUCLEOTIDE SEQUENCE</scope>
    <source>
        <strain>Z</strain>
    </source>
</reference>
<keyword evidence="2" id="KW-1185">Reference proteome</keyword>
<evidence type="ECO:0000313" key="1">
    <source>
        <dbReference type="EMBL" id="CCB89909.1"/>
    </source>
</evidence>
<protein>
    <submittedName>
        <fullName evidence="1">Uncharacterized protein</fullName>
    </submittedName>
</protein>